<dbReference type="OrthoDB" id="9765926at2"/>
<feature type="signal peptide" evidence="1">
    <location>
        <begin position="1"/>
        <end position="21"/>
    </location>
</feature>
<dbReference type="NCBIfam" id="NF038133">
    <property type="entry name" value="choice_anch_L"/>
    <property type="match status" value="1"/>
</dbReference>
<keyword evidence="3" id="KW-1185">Reference proteome</keyword>
<proteinExistence type="predicted"/>
<organism evidence="2 3">
    <name type="scientific">Winogradskyella thalassocola</name>
    <dbReference type="NCBI Taxonomy" id="262004"/>
    <lineage>
        <taxon>Bacteria</taxon>
        <taxon>Pseudomonadati</taxon>
        <taxon>Bacteroidota</taxon>
        <taxon>Flavobacteriia</taxon>
        <taxon>Flavobacteriales</taxon>
        <taxon>Flavobacteriaceae</taxon>
        <taxon>Winogradskyella</taxon>
    </lineage>
</organism>
<dbReference type="InterPro" id="IPR049804">
    <property type="entry name" value="Choice_anch_L"/>
</dbReference>
<feature type="chain" id="PRO_5011609226" evidence="1">
    <location>
        <begin position="22"/>
        <end position="1614"/>
    </location>
</feature>
<reference evidence="3" key="1">
    <citation type="submission" date="2016-10" db="EMBL/GenBank/DDBJ databases">
        <authorList>
            <person name="Varghese N."/>
            <person name="Submissions S."/>
        </authorList>
    </citation>
    <scope>NUCLEOTIDE SEQUENCE [LARGE SCALE GENOMIC DNA]</scope>
    <source>
        <strain evidence="3">DSM 15363</strain>
    </source>
</reference>
<sequence length="1614" mass="180319">MKAKSIYLFLFLFVYINYSYAQQITTDNSQQPNELIQNLVGSDCVTVSNVSSPINGSINNVISYGTFDKSTSNFPLQSGILLSTGRVSSAGNSFNSQNLNDGNIDWLTDPDILNVLGIEQTLNATTIEFDFSSANSFVSFNYLFASDEYQQEFPCNFQDVFAILIKRAGTTDPYVNIAVVPETTTEISTNTIHPNITGFCEAQNEDYFQGYNNGDTNFNGRTEVLTARTDIIPNETYHIKILIADHIDQRFDSAVFIEAEGFGNSINLGPDQSICGSDLTLNAEIDNVVAIYTWFLNGNPIIGENNSTLNVDASGTYDVEISIPSNSGNCLLTDSIEIEIIPFQDAAPIDTINICDPAPSDGVYQFDFTEKNDEIYASLPSTNYIITYHLSEDDAQNNSNPIIGIYENTDSLETIFVRIESLNGDCLQLGSFNLNVKDSPSTLEFTIEVCNGEIFESTFTELSALDRTVSNYEFDTTVTYYLTENDAINAENAISDFPDLEQEPPRFFARVESVLYDCSSVVPVNFSYTIPPDIDRTIINLCIDPMYSEPSGNDTIDYNSLTLTYNIDDLISDFEAQHPELIVAMNLEILPHPDYPIVHFSTPSFVLPISVKFPDEYCRSFTSVVIHKNLVYNLFGRDKTITECDDPSNDGFIDIDLAELSEEYKNGYDDINLVFYETEQDRTNLVNPLDQNSILSVADSQSIFMQASYGGCSYDSKFTVNIEPIYDLDPIIVDYCGNLDPITNHTTISIAPLKDIYFLDLNVVGSVNFYLSYEDAKNQTNEITESYNIPGDQQEFFVRVVNIFWENSCPSISTLQVNITTAIEASDPEPLIICDDDQDGSATINLESVIPELSGGSSNLSFSFFETYEDAVNDVNPIINPNHYTTESRDVFIRGEIETLECFTVFTYNIQIYANPQLSTIEDYIYCAIDLNDTSGFLFVDKDTDIIDGQNNMQVLYFETENEALNNINPIDKNTAYLASSNPQTIFVRLENEAQNSCFKVAPMHVEVRQAPLFNYPSDVFECDVDKTGFATTNLIDKVTEINSGSTTELNISFHLTPLNAEVGANAMPLIYTTTSNPQLIYTRIENINTGCVDIATFNINTLSLPEVQYNKKLTACGNNNNYTQDWNLTQIELEVLQGRQYNIGFTYFETEEDLNMDTNPILNPGSYTNTSNPQTLFAKVTNATTGCFDAVPFELIINQPPQINPFGTYNICENAENRVDLIEINELLMDDTYNIFINYFSNEADAEANENALDSNYIHTNTTETLYTRVEYSTTHCYIVYPFQLVINPIPIAHQPNPISVCDDDFDGLVEIDLSEQNAAILGGQNPNDFFITYYNSEINAIEGNQPINTTHITHTNEIIFVRLENNITGCYAITQFSTTVQDLPFVSIEDQVICSNNIPLIVTAETNNPTDSYLWSTGATSSYIQINDIGTYSVTVTNQFGCENTSIFNVSESESATIDVVETIDFSDPNNITVTVTGIGNYLYQLNNGLLQASNIFQNVPIGYNTLTIIDQNGCASITKDVLVIDTPKHMTPNNDGDFDTWHIAGVEMLPGTVIHIYDNYGKLLTVLTHNSPGWDGTYNGKKMPAKDYWFVADVIQNGKQFQVKGHFALRR</sequence>
<protein>
    <submittedName>
        <fullName evidence="2">Gliding motility-associated C-terminal domain-containing protein</fullName>
    </submittedName>
</protein>
<dbReference type="InterPro" id="IPR026341">
    <property type="entry name" value="T9SS_type_B"/>
</dbReference>
<evidence type="ECO:0000256" key="1">
    <source>
        <dbReference type="SAM" id="SignalP"/>
    </source>
</evidence>
<evidence type="ECO:0000313" key="3">
    <source>
        <dbReference type="Proteomes" id="UP000199492"/>
    </source>
</evidence>
<dbReference type="STRING" id="262004.SAMN04489796_10461"/>
<dbReference type="RefSeq" id="WP_092468114.1">
    <property type="nucleotide sequence ID" value="NZ_FNCZ01000004.1"/>
</dbReference>
<gene>
    <name evidence="2" type="ORF">SAMN04489796_10461</name>
</gene>
<accession>A0A1G8EW41</accession>
<name>A0A1G8EW41_9FLAO</name>
<dbReference type="Proteomes" id="UP000199492">
    <property type="component" value="Unassembled WGS sequence"/>
</dbReference>
<keyword evidence="1" id="KW-0732">Signal</keyword>
<evidence type="ECO:0000313" key="2">
    <source>
        <dbReference type="EMBL" id="SDH74133.1"/>
    </source>
</evidence>
<dbReference type="NCBIfam" id="TIGR04131">
    <property type="entry name" value="Bac_Flav_CTERM"/>
    <property type="match status" value="1"/>
</dbReference>
<dbReference type="EMBL" id="FNCZ01000004">
    <property type="protein sequence ID" value="SDH74133.1"/>
    <property type="molecule type" value="Genomic_DNA"/>
</dbReference>
<dbReference type="Pfam" id="PF13585">
    <property type="entry name" value="CHU_C"/>
    <property type="match status" value="1"/>
</dbReference>